<evidence type="ECO:0000313" key="5">
    <source>
        <dbReference type="Proteomes" id="UP000277212"/>
    </source>
</evidence>
<dbReference type="SMART" id="SM00248">
    <property type="entry name" value="ANK"/>
    <property type="match status" value="4"/>
</dbReference>
<name>A0A3M2S067_9HYPO</name>
<dbReference type="Pfam" id="PF12796">
    <property type="entry name" value="Ank_2"/>
    <property type="match status" value="1"/>
</dbReference>
<comment type="caution">
    <text evidence="4">The sequence shown here is derived from an EMBL/GenBank/DDBJ whole genome shotgun (WGS) entry which is preliminary data.</text>
</comment>
<dbReference type="SUPFAM" id="SSF48403">
    <property type="entry name" value="Ankyrin repeat"/>
    <property type="match status" value="1"/>
</dbReference>
<dbReference type="OrthoDB" id="20872at2759"/>
<evidence type="ECO:0000256" key="3">
    <source>
        <dbReference type="PROSITE-ProRule" id="PRU00023"/>
    </source>
</evidence>
<dbReference type="PROSITE" id="PS50297">
    <property type="entry name" value="ANK_REP_REGION"/>
    <property type="match status" value="2"/>
</dbReference>
<reference evidence="4 5" key="1">
    <citation type="submission" date="2017-06" db="EMBL/GenBank/DDBJ databases">
        <title>Comparative genomic analysis of Ambrosia Fusariam Clade fungi.</title>
        <authorList>
            <person name="Stajich J.E."/>
            <person name="Carrillo J."/>
            <person name="Kijimoto T."/>
            <person name="Eskalen A."/>
            <person name="O'Donnell K."/>
            <person name="Kasson M."/>
        </authorList>
    </citation>
    <scope>NUCLEOTIDE SEQUENCE [LARGE SCALE GENOMIC DNA]</scope>
    <source>
        <strain evidence="4">UCR3666</strain>
    </source>
</reference>
<dbReference type="AlphaFoldDB" id="A0A3M2S067"/>
<dbReference type="PROSITE" id="PS50088">
    <property type="entry name" value="ANK_REPEAT"/>
    <property type="match status" value="2"/>
</dbReference>
<keyword evidence="5" id="KW-1185">Reference proteome</keyword>
<dbReference type="GO" id="GO:0085020">
    <property type="term" value="P:protein K6-linked ubiquitination"/>
    <property type="evidence" value="ECO:0007669"/>
    <property type="project" value="TreeGrafter"/>
</dbReference>
<dbReference type="GO" id="GO:0004842">
    <property type="term" value="F:ubiquitin-protein transferase activity"/>
    <property type="evidence" value="ECO:0007669"/>
    <property type="project" value="TreeGrafter"/>
</dbReference>
<proteinExistence type="predicted"/>
<dbReference type="PANTHER" id="PTHR24171:SF8">
    <property type="entry name" value="BRCA1-ASSOCIATED RING DOMAIN PROTEIN 1"/>
    <property type="match status" value="1"/>
</dbReference>
<dbReference type="InterPro" id="IPR036770">
    <property type="entry name" value="Ankyrin_rpt-contain_sf"/>
</dbReference>
<evidence type="ECO:0000256" key="2">
    <source>
        <dbReference type="ARBA" id="ARBA00023043"/>
    </source>
</evidence>
<keyword evidence="1" id="KW-0677">Repeat</keyword>
<keyword evidence="2 3" id="KW-0040">ANK repeat</keyword>
<sequence length="372" mass="42801">MRVRRTHTTLARPDFIRTRKVLQALEEGNENQAANFIEQEGFEWADHVGGRKETVLHRAVELDYQQVVVSITKRYKGAVDECDRYGRIPLHYVTTKPHAANIAQVLLEAGSSVDALDCQNLTPLHTMVWRPKEEESIGADEIHPTTVMKHLLDNGAEVNTRDVFGDTPLHDAVGKADKELIKLLLEHGADSECRNFDDKTPQDLVRDLPDSIDKAMLDRLLRSVNEWDPNDARVVQTIPTDEPKCWGKAPGNTTDKSGYNGIDHGSQKVCEKFNMNIRFYYRDKHCSQSWSVSVHDLLHQKGRMMRLEDEFAEFVFGQLQADGEVCEETDKEKVKKRVKEKCWRWIHLPVNQMSWVTVCDNMHLRLCRFLLN</sequence>
<evidence type="ECO:0000256" key="1">
    <source>
        <dbReference type="ARBA" id="ARBA00022737"/>
    </source>
</evidence>
<organism evidence="4 5">
    <name type="scientific">Fusarium kuroshium</name>
    <dbReference type="NCBI Taxonomy" id="2010991"/>
    <lineage>
        <taxon>Eukaryota</taxon>
        <taxon>Fungi</taxon>
        <taxon>Dikarya</taxon>
        <taxon>Ascomycota</taxon>
        <taxon>Pezizomycotina</taxon>
        <taxon>Sordariomycetes</taxon>
        <taxon>Hypocreomycetidae</taxon>
        <taxon>Hypocreales</taxon>
        <taxon>Nectriaceae</taxon>
        <taxon>Fusarium</taxon>
        <taxon>Fusarium solani species complex</taxon>
    </lineage>
</organism>
<dbReference type="PANTHER" id="PTHR24171">
    <property type="entry name" value="ANKYRIN REPEAT DOMAIN-CONTAINING PROTEIN 39-RELATED"/>
    <property type="match status" value="1"/>
</dbReference>
<feature type="repeat" description="ANK" evidence="3">
    <location>
        <begin position="85"/>
        <end position="118"/>
    </location>
</feature>
<dbReference type="InterPro" id="IPR002110">
    <property type="entry name" value="Ankyrin_rpt"/>
</dbReference>
<dbReference type="Gene3D" id="1.25.40.20">
    <property type="entry name" value="Ankyrin repeat-containing domain"/>
    <property type="match status" value="2"/>
</dbReference>
<dbReference type="EMBL" id="NKUJ01000185">
    <property type="protein sequence ID" value="RMJ10934.1"/>
    <property type="molecule type" value="Genomic_DNA"/>
</dbReference>
<dbReference type="Proteomes" id="UP000277212">
    <property type="component" value="Unassembled WGS sequence"/>
</dbReference>
<dbReference type="STRING" id="2010991.A0A3M2S067"/>
<gene>
    <name evidence="4" type="ORF">CDV36_009445</name>
</gene>
<protein>
    <submittedName>
        <fullName evidence="4">Uncharacterized protein</fullName>
    </submittedName>
</protein>
<accession>A0A3M2S067</accession>
<feature type="repeat" description="ANK" evidence="3">
    <location>
        <begin position="164"/>
        <end position="196"/>
    </location>
</feature>
<evidence type="ECO:0000313" key="4">
    <source>
        <dbReference type="EMBL" id="RMJ10934.1"/>
    </source>
</evidence>